<sequence>MYCSGVWRHIVVPIHVVPVHEIILDSASTSTSNSDTNSKLNSGSMNVSNYSYFRRIRTRSNSPLTHKILNKTSNSANNNTANINTKAKLSNWYAINWCVEAIGSVTVWQLVV</sequence>
<dbReference type="AlphaFoldDB" id="A0A7R9MRQ4"/>
<reference evidence="1" key="1">
    <citation type="submission" date="2020-11" db="EMBL/GenBank/DDBJ databases">
        <authorList>
            <person name="Tran Van P."/>
        </authorList>
    </citation>
    <scope>NUCLEOTIDE SEQUENCE</scope>
</reference>
<proteinExistence type="predicted"/>
<evidence type="ECO:0000313" key="2">
    <source>
        <dbReference type="Proteomes" id="UP000728032"/>
    </source>
</evidence>
<keyword evidence="2" id="KW-1185">Reference proteome</keyword>
<name>A0A7R9MRQ4_9ACAR</name>
<gene>
    <name evidence="1" type="ORF">ONB1V03_LOCUS21753</name>
</gene>
<organism evidence="1">
    <name type="scientific">Oppiella nova</name>
    <dbReference type="NCBI Taxonomy" id="334625"/>
    <lineage>
        <taxon>Eukaryota</taxon>
        <taxon>Metazoa</taxon>
        <taxon>Ecdysozoa</taxon>
        <taxon>Arthropoda</taxon>
        <taxon>Chelicerata</taxon>
        <taxon>Arachnida</taxon>
        <taxon>Acari</taxon>
        <taxon>Acariformes</taxon>
        <taxon>Sarcoptiformes</taxon>
        <taxon>Oribatida</taxon>
        <taxon>Brachypylina</taxon>
        <taxon>Oppioidea</taxon>
        <taxon>Oppiidae</taxon>
        <taxon>Oppiella</taxon>
    </lineage>
</organism>
<protein>
    <submittedName>
        <fullName evidence="1">Uncharacterized protein</fullName>
    </submittedName>
</protein>
<dbReference type="Proteomes" id="UP000728032">
    <property type="component" value="Unassembled WGS sequence"/>
</dbReference>
<dbReference type="EMBL" id="CAJPVJ010044117">
    <property type="protein sequence ID" value="CAG2182332.1"/>
    <property type="molecule type" value="Genomic_DNA"/>
</dbReference>
<dbReference type="EMBL" id="OC958942">
    <property type="protein sequence ID" value="CAD7665195.1"/>
    <property type="molecule type" value="Genomic_DNA"/>
</dbReference>
<evidence type="ECO:0000313" key="1">
    <source>
        <dbReference type="EMBL" id="CAD7665195.1"/>
    </source>
</evidence>
<accession>A0A7R9MRQ4</accession>